<evidence type="ECO:0000256" key="3">
    <source>
        <dbReference type="ARBA" id="ARBA00022448"/>
    </source>
</evidence>
<keyword evidence="6" id="KW-0547">Nucleotide-binding</keyword>
<dbReference type="CDD" id="cd18577">
    <property type="entry name" value="ABC_6TM_Pgp_ABCB1_D1_like"/>
    <property type="match status" value="1"/>
</dbReference>
<dbReference type="SUPFAM" id="SSF90123">
    <property type="entry name" value="ABC transporter transmembrane region"/>
    <property type="match status" value="2"/>
</dbReference>
<dbReference type="GO" id="GO:0005524">
    <property type="term" value="F:ATP binding"/>
    <property type="evidence" value="ECO:0007669"/>
    <property type="project" value="UniProtKB-KW"/>
</dbReference>
<feature type="domain" description="ABC transmembrane type-1" evidence="15">
    <location>
        <begin position="88"/>
        <end position="428"/>
    </location>
</feature>
<feature type="domain" description="ABC transporter" evidence="14">
    <location>
        <begin position="1090"/>
        <end position="1328"/>
    </location>
</feature>
<keyword evidence="4 13" id="KW-0812">Transmembrane</keyword>
<evidence type="ECO:0000256" key="1">
    <source>
        <dbReference type="ARBA" id="ARBA00004141"/>
    </source>
</evidence>
<dbReference type="SUPFAM" id="SSF52540">
    <property type="entry name" value="P-loop containing nucleoside triphosphate hydrolases"/>
    <property type="match status" value="2"/>
</dbReference>
<accession>A0AAV4B729</accession>
<keyword evidence="10 13" id="KW-0472">Membrane</keyword>
<comment type="subcellular location">
    <subcellularLocation>
        <location evidence="1">Membrane</location>
        <topology evidence="1">Multi-pass membrane protein</topology>
    </subcellularLocation>
</comment>
<feature type="compositionally biased region" description="Basic and acidic residues" evidence="12">
    <location>
        <begin position="54"/>
        <end position="67"/>
    </location>
</feature>
<dbReference type="FunFam" id="3.40.50.300:FF:000205">
    <property type="entry name" value="ABC transporter B family member 4"/>
    <property type="match status" value="1"/>
</dbReference>
<dbReference type="InterPro" id="IPR039421">
    <property type="entry name" value="Type_1_exporter"/>
</dbReference>
<dbReference type="FunFam" id="1.20.1560.10:FF:000018">
    <property type="entry name" value="ATP-binding cassette subfamily B member 11"/>
    <property type="match status" value="1"/>
</dbReference>
<feature type="transmembrane region" description="Helical" evidence="13">
    <location>
        <begin position="188"/>
        <end position="209"/>
    </location>
</feature>
<evidence type="ECO:0000313" key="16">
    <source>
        <dbReference type="EMBL" id="GFO14578.1"/>
    </source>
</evidence>
<feature type="compositionally biased region" description="Basic and acidic residues" evidence="12">
    <location>
        <begin position="24"/>
        <end position="44"/>
    </location>
</feature>
<feature type="region of interest" description="Disordered" evidence="12">
    <location>
        <begin position="1"/>
        <end position="67"/>
    </location>
</feature>
<keyword evidence="17" id="KW-1185">Reference proteome</keyword>
<gene>
    <name evidence="16" type="ORF">PoB_004108300</name>
</gene>
<dbReference type="PROSITE" id="PS50929">
    <property type="entry name" value="ABC_TM1F"/>
    <property type="match status" value="2"/>
</dbReference>
<feature type="transmembrane region" description="Helical" evidence="13">
    <location>
        <begin position="368"/>
        <end position="387"/>
    </location>
</feature>
<evidence type="ECO:0000256" key="12">
    <source>
        <dbReference type="SAM" id="MobiDB-lite"/>
    </source>
</evidence>
<comment type="caution">
    <text evidence="16">The sequence shown here is derived from an EMBL/GenBank/DDBJ whole genome shotgun (WGS) entry which is preliminary data.</text>
</comment>
<evidence type="ECO:0000259" key="15">
    <source>
        <dbReference type="PROSITE" id="PS50929"/>
    </source>
</evidence>
<dbReference type="InterPro" id="IPR036640">
    <property type="entry name" value="ABC1_TM_sf"/>
</dbReference>
<keyword evidence="8" id="KW-1278">Translocase</keyword>
<feature type="transmembrane region" description="Helical" evidence="13">
    <location>
        <begin position="886"/>
        <end position="906"/>
    </location>
</feature>
<dbReference type="InterPro" id="IPR003593">
    <property type="entry name" value="AAA+_ATPase"/>
</dbReference>
<feature type="transmembrane region" description="Helical" evidence="13">
    <location>
        <begin position="805"/>
        <end position="825"/>
    </location>
</feature>
<evidence type="ECO:0000256" key="2">
    <source>
        <dbReference type="ARBA" id="ARBA00007577"/>
    </source>
</evidence>
<proteinExistence type="inferred from homology"/>
<keyword evidence="5" id="KW-0677">Repeat</keyword>
<evidence type="ECO:0000256" key="8">
    <source>
        <dbReference type="ARBA" id="ARBA00022967"/>
    </source>
</evidence>
<feature type="transmembrane region" description="Helical" evidence="13">
    <location>
        <begin position="912"/>
        <end position="932"/>
    </location>
</feature>
<feature type="transmembrane region" description="Helical" evidence="13">
    <location>
        <begin position="287"/>
        <end position="307"/>
    </location>
</feature>
<sequence length="1331" mass="147138">MNSERYTNGDAGQNGATVPGQTGKKPEDKQHLVNDQDVPPKYDSADVEGENGTDDGKDPDKTKKEKPPRVGTLQLFRFATGWDKFLIFLGILCSIINGVSYPLMVTIFARAVEAFVNFGKFNRLLWRTPEFLATRNLTWYDARKDIEGFEPLCPALRDFYNNTEQKSCDILDDDFEDVFDEMEKLSTFYFIGGFVISLAAFGQIYLFVYTAQRQVIRMRLAFYKNIMRQEMAWFDANSCGAMTVKLTDDITRIHEAIGDKLGTAIQYLSGSILGTAIIFYYGWELALVMQIGAPLLILSFATMGVVFTNMAAQERQAYARAGSVAEEVFSSIRTVQAFNGQEKESERYLKTLSDAKDYGIKKSMASGFGMGASWGIILSTLGLGFWYGGKLVRDGDYEVHEMMAVFMVALIGCQCLGLALPAVMTINNGRGAAYGVYAIIDRVSAIDSFSEEGLKPETLTGNISLKGVHFTYPSRPDVKILKGLDLTVPTGQTVALVGQSGCGKSTVVQLLMRFYDPDAGQVCLDGVDIREINTRWLRQNVGIVGQEPVLFATTIAENIKYGREGATMDDVITACKNANAYDFIMKMPDGFDTHVGERGAQLSGGQKQRIAIARALVKNPKILLLDEATSALDTESEAIVQDALDKASKGRTTIIIAHRLSTIKHSDSIVVFDNGQVAEKGTHDILMAKKGIYFDLVSTQEKAAQEANDPTREKTVGMKSELAVVGANRQRRKSSARPSLMEKAPVEPNVWWRVFKLNKPEWLFVFLGCVASFANGAMQPIWSLVLAEAIEAFSHESKSHQKDKMRTLSLYSLGIGMANFLTYFLQDYMFGISGETLTMRVRGMLFKAMARQNIAWFDDPDHETGILSSHLAMEASLVQGTVRGSIGYALLCMGNLGIGLLLSFIYSWQLALVVAAFIPIILIGYILVTKLLSGADAEGMKMLEEISKEAMESIDNIRTVSALTKEQKIYEIFRDKMWRDFKVNMKSKLNVCLVSGFTQGISYWAFGACFLYGSKLLKKDELSMGDIFRVLGCVVFCSMQLGRSLAFAPDFSKAGKAASFIFNLHDKIPPIDAYSKKGEKPSQGSFTATVKFKGCHFRYPMRPDVKVLNGLDLSVEPGQTLALVGESGCGKSTCVQLIERFYDPESGEVSLDKYRLKDLNIQWLRSQIGLVSQEPILFDQSIAENIAYGDNSRTVSMDEIIQAAKSANIHNFIQSLPSGYDTNVGSKGTQLSGGQKQRVAIARALIRNPKILLLDEATSALDNESEKIVQEALDKARAGRTCITIAHRLTTIKDADKIAVFKDGVVHEIGTHDTLMAKQGLYYKLQGAQRH</sequence>
<dbReference type="InterPro" id="IPR027417">
    <property type="entry name" value="P-loop_NTPase"/>
</dbReference>
<evidence type="ECO:0000256" key="9">
    <source>
        <dbReference type="ARBA" id="ARBA00022989"/>
    </source>
</evidence>
<reference evidence="16 17" key="1">
    <citation type="journal article" date="2021" name="Elife">
        <title>Chloroplast acquisition without the gene transfer in kleptoplastic sea slugs, Plakobranchus ocellatus.</title>
        <authorList>
            <person name="Maeda T."/>
            <person name="Takahashi S."/>
            <person name="Yoshida T."/>
            <person name="Shimamura S."/>
            <person name="Takaki Y."/>
            <person name="Nagai Y."/>
            <person name="Toyoda A."/>
            <person name="Suzuki Y."/>
            <person name="Arimoto A."/>
            <person name="Ishii H."/>
            <person name="Satoh N."/>
            <person name="Nishiyama T."/>
            <person name="Hasebe M."/>
            <person name="Maruyama T."/>
            <person name="Minagawa J."/>
            <person name="Obokata J."/>
            <person name="Shigenobu S."/>
        </authorList>
    </citation>
    <scope>NUCLEOTIDE SEQUENCE [LARGE SCALE GENOMIC DNA]</scope>
</reference>
<feature type="transmembrane region" description="Helical" evidence="13">
    <location>
        <begin position="989"/>
        <end position="1007"/>
    </location>
</feature>
<evidence type="ECO:0000313" key="17">
    <source>
        <dbReference type="Proteomes" id="UP000735302"/>
    </source>
</evidence>
<dbReference type="FunFam" id="1.20.1560.10:FF:000009">
    <property type="entry name" value="ABC transporter B family member 1"/>
    <property type="match status" value="1"/>
</dbReference>
<dbReference type="Gene3D" id="3.40.50.300">
    <property type="entry name" value="P-loop containing nucleotide triphosphate hydrolases"/>
    <property type="match status" value="2"/>
</dbReference>
<evidence type="ECO:0000256" key="5">
    <source>
        <dbReference type="ARBA" id="ARBA00022737"/>
    </source>
</evidence>
<dbReference type="PANTHER" id="PTHR43394:SF27">
    <property type="entry name" value="ATP-DEPENDENT TRANSLOCASE ABCB1-LIKE"/>
    <property type="match status" value="1"/>
</dbReference>
<feature type="transmembrane region" description="Helical" evidence="13">
    <location>
        <begin position="261"/>
        <end position="281"/>
    </location>
</feature>
<evidence type="ECO:0000256" key="10">
    <source>
        <dbReference type="ARBA" id="ARBA00023136"/>
    </source>
</evidence>
<dbReference type="InterPro" id="IPR003439">
    <property type="entry name" value="ABC_transporter-like_ATP-bd"/>
</dbReference>
<dbReference type="FunFam" id="3.40.50.300:FF:000479">
    <property type="entry name" value="Multidrug resistance protein 1A"/>
    <property type="match status" value="1"/>
</dbReference>
<evidence type="ECO:0000256" key="11">
    <source>
        <dbReference type="ARBA" id="ARBA00023180"/>
    </source>
</evidence>
<comment type="similarity">
    <text evidence="2">Belongs to the ABC transporter superfamily. ABCB family. Multidrug resistance exporter (TC 3.A.1.201) subfamily.</text>
</comment>
<dbReference type="CDD" id="cd18578">
    <property type="entry name" value="ABC_6TM_Pgp_ABCB1_D2_like"/>
    <property type="match status" value="1"/>
</dbReference>
<feature type="transmembrane region" description="Helical" evidence="13">
    <location>
        <begin position="399"/>
        <end position="420"/>
    </location>
</feature>
<feature type="compositionally biased region" description="Polar residues" evidence="12">
    <location>
        <begin position="1"/>
        <end position="20"/>
    </location>
</feature>
<feature type="domain" description="ABC transporter" evidence="14">
    <location>
        <begin position="463"/>
        <end position="699"/>
    </location>
</feature>
<dbReference type="PROSITE" id="PS50893">
    <property type="entry name" value="ABC_TRANSPORTER_2"/>
    <property type="match status" value="2"/>
</dbReference>
<feature type="domain" description="ABC transmembrane type-1" evidence="15">
    <location>
        <begin position="766"/>
        <end position="1053"/>
    </location>
</feature>
<feature type="transmembrane region" description="Helical" evidence="13">
    <location>
        <begin position="762"/>
        <end position="785"/>
    </location>
</feature>
<evidence type="ECO:0000256" key="7">
    <source>
        <dbReference type="ARBA" id="ARBA00022840"/>
    </source>
</evidence>
<dbReference type="PROSITE" id="PS00211">
    <property type="entry name" value="ABC_TRANSPORTER_1"/>
    <property type="match status" value="2"/>
</dbReference>
<dbReference type="CDD" id="cd03249">
    <property type="entry name" value="ABC_MTABC3_MDL1_MDL2"/>
    <property type="match status" value="2"/>
</dbReference>
<evidence type="ECO:0000256" key="6">
    <source>
        <dbReference type="ARBA" id="ARBA00022741"/>
    </source>
</evidence>
<keyword evidence="11" id="KW-0325">Glycoprotein</keyword>
<dbReference type="EMBL" id="BLXT01004580">
    <property type="protein sequence ID" value="GFO14578.1"/>
    <property type="molecule type" value="Genomic_DNA"/>
</dbReference>
<dbReference type="Pfam" id="PF00664">
    <property type="entry name" value="ABC_membrane"/>
    <property type="match status" value="2"/>
</dbReference>
<dbReference type="SMART" id="SM00382">
    <property type="entry name" value="AAA"/>
    <property type="match status" value="2"/>
</dbReference>
<dbReference type="Pfam" id="PF00005">
    <property type="entry name" value="ABC_tran"/>
    <property type="match status" value="2"/>
</dbReference>
<dbReference type="Proteomes" id="UP000735302">
    <property type="component" value="Unassembled WGS sequence"/>
</dbReference>
<dbReference type="InterPro" id="IPR017871">
    <property type="entry name" value="ABC_transporter-like_CS"/>
</dbReference>
<dbReference type="Gene3D" id="1.20.1560.10">
    <property type="entry name" value="ABC transporter type 1, transmembrane domain"/>
    <property type="match status" value="1"/>
</dbReference>
<dbReference type="InterPro" id="IPR011527">
    <property type="entry name" value="ABC1_TM_dom"/>
</dbReference>
<keyword evidence="9 13" id="KW-1133">Transmembrane helix</keyword>
<dbReference type="GO" id="GO:0005743">
    <property type="term" value="C:mitochondrial inner membrane"/>
    <property type="evidence" value="ECO:0007669"/>
    <property type="project" value="TreeGrafter"/>
</dbReference>
<name>A0AAV4B729_9GAST</name>
<evidence type="ECO:0000256" key="4">
    <source>
        <dbReference type="ARBA" id="ARBA00022692"/>
    </source>
</evidence>
<dbReference type="GO" id="GO:0016887">
    <property type="term" value="F:ATP hydrolysis activity"/>
    <property type="evidence" value="ECO:0007669"/>
    <property type="project" value="InterPro"/>
</dbReference>
<dbReference type="PANTHER" id="PTHR43394">
    <property type="entry name" value="ATP-DEPENDENT PERMEASE MDL1, MITOCHONDRIAL"/>
    <property type="match status" value="1"/>
</dbReference>
<keyword evidence="3" id="KW-0813">Transport</keyword>
<protein>
    <submittedName>
        <fullName evidence="16">Multidrug resistance protein 1</fullName>
    </submittedName>
</protein>
<dbReference type="GO" id="GO:0090374">
    <property type="term" value="P:oligopeptide export from mitochondrion"/>
    <property type="evidence" value="ECO:0007669"/>
    <property type="project" value="TreeGrafter"/>
</dbReference>
<feature type="transmembrane region" description="Helical" evidence="13">
    <location>
        <begin position="85"/>
        <end position="109"/>
    </location>
</feature>
<dbReference type="GO" id="GO:0015421">
    <property type="term" value="F:ABC-type oligopeptide transporter activity"/>
    <property type="evidence" value="ECO:0007669"/>
    <property type="project" value="TreeGrafter"/>
</dbReference>
<keyword evidence="7" id="KW-0067">ATP-binding</keyword>
<organism evidence="16 17">
    <name type="scientific">Plakobranchus ocellatus</name>
    <dbReference type="NCBI Taxonomy" id="259542"/>
    <lineage>
        <taxon>Eukaryota</taxon>
        <taxon>Metazoa</taxon>
        <taxon>Spiralia</taxon>
        <taxon>Lophotrochozoa</taxon>
        <taxon>Mollusca</taxon>
        <taxon>Gastropoda</taxon>
        <taxon>Heterobranchia</taxon>
        <taxon>Euthyneura</taxon>
        <taxon>Panpulmonata</taxon>
        <taxon>Sacoglossa</taxon>
        <taxon>Placobranchoidea</taxon>
        <taxon>Plakobranchidae</taxon>
        <taxon>Plakobranchus</taxon>
    </lineage>
</organism>
<evidence type="ECO:0000256" key="13">
    <source>
        <dbReference type="SAM" id="Phobius"/>
    </source>
</evidence>
<evidence type="ECO:0000259" key="14">
    <source>
        <dbReference type="PROSITE" id="PS50893"/>
    </source>
</evidence>